<keyword evidence="3" id="KW-1185">Reference proteome</keyword>
<evidence type="ECO:0000313" key="2">
    <source>
        <dbReference type="EMBL" id="ADP78629.1"/>
    </source>
</evidence>
<accession>E3JB99</accession>
<dbReference type="KEGG" id="fri:FraEuI1c_0547"/>
<feature type="region of interest" description="Disordered" evidence="1">
    <location>
        <begin position="169"/>
        <end position="204"/>
    </location>
</feature>
<proteinExistence type="predicted"/>
<organism evidence="2 3">
    <name type="scientific">Pseudofrankia inefficax (strain DSM 45817 / CECT 9037 / DDB 130130 / EuI1c)</name>
    <name type="common">Frankia inefficax</name>
    <dbReference type="NCBI Taxonomy" id="298654"/>
    <lineage>
        <taxon>Bacteria</taxon>
        <taxon>Bacillati</taxon>
        <taxon>Actinomycetota</taxon>
        <taxon>Actinomycetes</taxon>
        <taxon>Frankiales</taxon>
        <taxon>Frankiaceae</taxon>
        <taxon>Pseudofrankia</taxon>
    </lineage>
</organism>
<dbReference type="InParanoid" id="E3JB99"/>
<gene>
    <name evidence="2" type="ordered locus">FraEuI1c_0547</name>
</gene>
<protein>
    <submittedName>
        <fullName evidence="2">Uncharacterized protein</fullName>
    </submittedName>
</protein>
<dbReference type="Proteomes" id="UP000002484">
    <property type="component" value="Chromosome"/>
</dbReference>
<dbReference type="AlphaFoldDB" id="E3JB99"/>
<sequence>MTFEAWLGRLRNDGYLLCPASTAVPVELRAVRPDGWGLHLRCRGVHVRLGLYRPGRPAWQVPLRDRHVIPEEALELWEHRPLRQAADPGAGLPAGTRIVFTGAEDLPDHQLVFDGSREHGWRGHEAGLLRAPAAAEIFATLLAAAEPELDRWRPSVATAGGLRLSPASLSAAEAAPRKGAAVPSARVAASARPTVAAGADQARS</sequence>
<dbReference type="eggNOG" id="ENOG502ZR6S">
    <property type="taxonomic scope" value="Bacteria"/>
</dbReference>
<dbReference type="EMBL" id="CP002299">
    <property type="protein sequence ID" value="ADP78629.1"/>
    <property type="molecule type" value="Genomic_DNA"/>
</dbReference>
<reference evidence="2 3" key="1">
    <citation type="submission" date="2010-10" db="EMBL/GenBank/DDBJ databases">
        <title>Complete sequence of Frankia sp. EuI1c.</title>
        <authorList>
            <consortium name="US DOE Joint Genome Institute"/>
            <person name="Lucas S."/>
            <person name="Copeland A."/>
            <person name="Lapidus A."/>
            <person name="Cheng J.-F."/>
            <person name="Bruce D."/>
            <person name="Goodwin L."/>
            <person name="Pitluck S."/>
            <person name="Chertkov O."/>
            <person name="Detter J.C."/>
            <person name="Han C."/>
            <person name="Tapia R."/>
            <person name="Land M."/>
            <person name="Hauser L."/>
            <person name="Jeffries C."/>
            <person name="Kyrpides N."/>
            <person name="Ivanova N."/>
            <person name="Mikhailova N."/>
            <person name="Beauchemin N."/>
            <person name="Sen A."/>
            <person name="Sur S.A."/>
            <person name="Gtari M."/>
            <person name="Wall L."/>
            <person name="Tisa L."/>
            <person name="Woyke T."/>
        </authorList>
    </citation>
    <scope>NUCLEOTIDE SEQUENCE [LARGE SCALE GENOMIC DNA]</scope>
    <source>
        <strain evidence="3">DSM 45817 / CECT 9037 / EuI1c</strain>
    </source>
</reference>
<name>E3JB99_PSEI1</name>
<evidence type="ECO:0000313" key="3">
    <source>
        <dbReference type="Proteomes" id="UP000002484"/>
    </source>
</evidence>
<dbReference type="RefSeq" id="WP_013421751.1">
    <property type="nucleotide sequence ID" value="NC_014666.1"/>
</dbReference>
<dbReference type="HOGENOM" id="CLU_1341614_0_0_11"/>
<evidence type="ECO:0000256" key="1">
    <source>
        <dbReference type="SAM" id="MobiDB-lite"/>
    </source>
</evidence>